<feature type="domain" description="Siroheme decarboxylase NirL-like HTH" evidence="8">
    <location>
        <begin position="11"/>
        <end position="57"/>
    </location>
</feature>
<evidence type="ECO:0000256" key="1">
    <source>
        <dbReference type="ARBA" id="ARBA00004744"/>
    </source>
</evidence>
<evidence type="ECO:0000313" key="10">
    <source>
        <dbReference type="Proteomes" id="UP000009173"/>
    </source>
</evidence>
<dbReference type="InterPro" id="IPR040523">
    <property type="entry name" value="AsnC_trans_reg2"/>
</dbReference>
<dbReference type="InterPro" id="IPR053431">
    <property type="entry name" value="AhbB-like"/>
</dbReference>
<dbReference type="Pfam" id="PF17805">
    <property type="entry name" value="AsnC_trans_reg2"/>
    <property type="match status" value="1"/>
</dbReference>
<dbReference type="SMART" id="SM00344">
    <property type="entry name" value="HTH_ASNC"/>
    <property type="match status" value="1"/>
</dbReference>
<evidence type="ECO:0000259" key="8">
    <source>
        <dbReference type="Pfam" id="PF22451"/>
    </source>
</evidence>
<dbReference type="HOGENOM" id="CLU_112007_0_1_7"/>
<dbReference type="NCBIfam" id="NF040707">
    <property type="entry name" value="Siroheme_Dcarb_AhbB"/>
    <property type="match status" value="1"/>
</dbReference>
<evidence type="ECO:0000256" key="3">
    <source>
        <dbReference type="ARBA" id="ARBA00023239"/>
    </source>
</evidence>
<dbReference type="PANTHER" id="PTHR43413">
    <property type="entry name" value="TRANSCRIPTIONAL REGULATOR, ASNC FAMILY"/>
    <property type="match status" value="1"/>
</dbReference>
<dbReference type="GO" id="GO:0006783">
    <property type="term" value="P:heme biosynthetic process"/>
    <property type="evidence" value="ECO:0007669"/>
    <property type="project" value="UniProtKB-KW"/>
</dbReference>
<gene>
    <name evidence="9" type="ordered locus">Dvul_0219</name>
</gene>
<name>A0A0H3A4N5_NITV4</name>
<evidence type="ECO:0000256" key="2">
    <source>
        <dbReference type="ARBA" id="ARBA00023133"/>
    </source>
</evidence>
<evidence type="ECO:0000256" key="5">
    <source>
        <dbReference type="ARBA" id="ARBA00023471"/>
    </source>
</evidence>
<dbReference type="Proteomes" id="UP000009173">
    <property type="component" value="Chromosome"/>
</dbReference>
<dbReference type="Gene3D" id="3.30.70.3460">
    <property type="match status" value="1"/>
</dbReference>
<feature type="domain" description="Siroheme decarboxylase AsnC-like ligand binding" evidence="7">
    <location>
        <begin position="67"/>
        <end position="153"/>
    </location>
</feature>
<proteinExistence type="inferred from homology"/>
<dbReference type="PANTHER" id="PTHR43413:SF1">
    <property type="entry name" value="SIROHEME DECARBOXYLASE NIRL SUBUNIT"/>
    <property type="match status" value="1"/>
</dbReference>
<dbReference type="RefSeq" id="WP_010940425.1">
    <property type="nucleotide sequence ID" value="NC_008751.1"/>
</dbReference>
<comment type="pathway">
    <text evidence="1">Porphyrin-containing compound metabolism; protoheme biosynthesis.</text>
</comment>
<dbReference type="SUPFAM" id="SSF46785">
    <property type="entry name" value="Winged helix' DNA-binding domain"/>
    <property type="match status" value="1"/>
</dbReference>
<dbReference type="InterPro" id="IPR019888">
    <property type="entry name" value="Tscrpt_reg_AsnC-like"/>
</dbReference>
<dbReference type="Pfam" id="PF22451">
    <property type="entry name" value="NirdL-like_HTH"/>
    <property type="match status" value="1"/>
</dbReference>
<dbReference type="InterPro" id="IPR036390">
    <property type="entry name" value="WH_DNA-bd_sf"/>
</dbReference>
<comment type="similarity">
    <text evidence="4">Belongs to the Ahb/Nir family.</text>
</comment>
<dbReference type="KEGG" id="dvl:Dvul_0219"/>
<dbReference type="InterPro" id="IPR053953">
    <property type="entry name" value="NirdL-like_HTH"/>
</dbReference>
<dbReference type="GO" id="GO:0016829">
    <property type="term" value="F:lyase activity"/>
    <property type="evidence" value="ECO:0007669"/>
    <property type="project" value="UniProtKB-KW"/>
</dbReference>
<sequence>MSRYDDFTEVERAILRIVQSNLPDSLTPYADIAREVGTDEETVLALLRSLKEEGPIRRFGASIKHQRAGWNHNAMVAWKVDPAIVEEAGTKAAEHPHISHVYYRPSSAPDWPYELYTMIHGRHATAHMDVIEQLRRETPLEEFAVLESLRELKKTSMTYF</sequence>
<organism evidence="9 10">
    <name type="scientific">Nitratidesulfovibrio vulgaris (strain DP4)</name>
    <name type="common">Desulfovibrio vulgaris</name>
    <dbReference type="NCBI Taxonomy" id="391774"/>
    <lineage>
        <taxon>Bacteria</taxon>
        <taxon>Pseudomonadati</taxon>
        <taxon>Thermodesulfobacteriota</taxon>
        <taxon>Desulfovibrionia</taxon>
        <taxon>Desulfovibrionales</taxon>
        <taxon>Desulfovibrionaceae</taxon>
        <taxon>Nitratidesulfovibrio</taxon>
    </lineage>
</organism>
<dbReference type="UniPathway" id="UPA00252"/>
<evidence type="ECO:0000313" key="9">
    <source>
        <dbReference type="EMBL" id="ABM27243.1"/>
    </source>
</evidence>
<dbReference type="AlphaFoldDB" id="A0A0H3A4N5"/>
<dbReference type="EMBL" id="CP000527">
    <property type="protein sequence ID" value="ABM27243.1"/>
    <property type="molecule type" value="Genomic_DNA"/>
</dbReference>
<keyword evidence="2" id="KW-0350">Heme biosynthesis</keyword>
<dbReference type="InterPro" id="IPR050684">
    <property type="entry name" value="HTH-Siroheme_Decarb"/>
</dbReference>
<accession>A0A0H3A4N5</accession>
<comment type="catalytic activity">
    <reaction evidence="6">
        <text>siroheme + 2 H(+) = 12,18-didecarboxysiroheme + 2 CO2</text>
        <dbReference type="Rhea" id="RHEA:19093"/>
        <dbReference type="ChEBI" id="CHEBI:15378"/>
        <dbReference type="ChEBI" id="CHEBI:16526"/>
        <dbReference type="ChEBI" id="CHEBI:60052"/>
        <dbReference type="ChEBI" id="CHEBI:140497"/>
        <dbReference type="EC" id="4.1.1.111"/>
    </reaction>
</comment>
<evidence type="ECO:0000256" key="4">
    <source>
        <dbReference type="ARBA" id="ARBA00023457"/>
    </source>
</evidence>
<dbReference type="EC" id="4.1.1.111" evidence="5"/>
<keyword evidence="3" id="KW-0456">Lyase</keyword>
<evidence type="ECO:0000256" key="6">
    <source>
        <dbReference type="ARBA" id="ARBA00048470"/>
    </source>
</evidence>
<protein>
    <recommendedName>
        <fullName evidence="5">siroheme decarboxylase</fullName>
        <ecNumber evidence="5">4.1.1.111</ecNumber>
    </recommendedName>
</protein>
<reference evidence="10" key="1">
    <citation type="journal article" date="2009" name="Environ. Microbiol.">
        <title>Contribution of mobile genetic elements to Desulfovibrio vulgaris genome plasticity.</title>
        <authorList>
            <person name="Walker C.B."/>
            <person name="Stolyar S."/>
            <person name="Chivian D."/>
            <person name="Pinel N."/>
            <person name="Gabster J.A."/>
            <person name="Dehal P.S."/>
            <person name="He Z."/>
            <person name="Yang Z.K."/>
            <person name="Yen H.C."/>
            <person name="Zhou J."/>
            <person name="Wall J.D."/>
            <person name="Hazen T.C."/>
            <person name="Arkin A.P."/>
            <person name="Stahl D.A."/>
        </authorList>
    </citation>
    <scope>NUCLEOTIDE SEQUENCE [LARGE SCALE GENOMIC DNA]</scope>
    <source>
        <strain evidence="10">DP4</strain>
    </source>
</reference>
<dbReference type="SMR" id="A0A0H3A4N5"/>
<evidence type="ECO:0000259" key="7">
    <source>
        <dbReference type="Pfam" id="PF17805"/>
    </source>
</evidence>